<accession>A0A5A8C8D6</accession>
<dbReference type="GO" id="GO:0016887">
    <property type="term" value="F:ATP hydrolysis activity"/>
    <property type="evidence" value="ECO:0007669"/>
    <property type="project" value="TreeGrafter"/>
</dbReference>
<comment type="subcellular location">
    <subcellularLocation>
        <location evidence="1">Nucleus</location>
    </subcellularLocation>
</comment>
<evidence type="ECO:0000313" key="11">
    <source>
        <dbReference type="EMBL" id="KAA0148121.1"/>
    </source>
</evidence>
<dbReference type="InterPro" id="IPR000330">
    <property type="entry name" value="SNF2_N"/>
</dbReference>
<keyword evidence="5" id="KW-0067">ATP-binding</keyword>
<dbReference type="GO" id="GO:0006338">
    <property type="term" value="P:chromatin remodeling"/>
    <property type="evidence" value="ECO:0007669"/>
    <property type="project" value="TreeGrafter"/>
</dbReference>
<keyword evidence="7" id="KW-0238">DNA-binding</keyword>
<feature type="compositionally biased region" description="Low complexity" evidence="9">
    <location>
        <begin position="211"/>
        <end position="243"/>
    </location>
</feature>
<evidence type="ECO:0000256" key="8">
    <source>
        <dbReference type="ARBA" id="ARBA00023242"/>
    </source>
</evidence>
<protein>
    <recommendedName>
        <fullName evidence="10">Helicase ATP-binding domain-containing protein</fullName>
    </recommendedName>
</protein>
<dbReference type="OMA" id="DESHMIS"/>
<keyword evidence="3" id="KW-0378">Hydrolase</keyword>
<keyword evidence="8" id="KW-0539">Nucleus</keyword>
<feature type="compositionally biased region" description="Acidic residues" evidence="9">
    <location>
        <begin position="90"/>
        <end position="106"/>
    </location>
</feature>
<reference evidence="11 12" key="1">
    <citation type="submission" date="2019-07" db="EMBL/GenBank/DDBJ databases">
        <title>Genomes of Cafeteria roenbergensis.</title>
        <authorList>
            <person name="Fischer M.G."/>
            <person name="Hackl T."/>
            <person name="Roman M."/>
        </authorList>
    </citation>
    <scope>NUCLEOTIDE SEQUENCE [LARGE SCALE GENOMIC DNA]</scope>
    <source>
        <strain evidence="11 12">BVI</strain>
    </source>
</reference>
<dbReference type="GO" id="GO:0005524">
    <property type="term" value="F:ATP binding"/>
    <property type="evidence" value="ECO:0007669"/>
    <property type="project" value="UniProtKB-KW"/>
</dbReference>
<dbReference type="InterPro" id="IPR050520">
    <property type="entry name" value="INO80/SWR1_helicase"/>
</dbReference>
<evidence type="ECO:0000256" key="3">
    <source>
        <dbReference type="ARBA" id="ARBA00022801"/>
    </source>
</evidence>
<evidence type="ECO:0000256" key="1">
    <source>
        <dbReference type="ARBA" id="ARBA00004123"/>
    </source>
</evidence>
<feature type="compositionally biased region" description="Low complexity" evidence="9">
    <location>
        <begin position="14"/>
        <end position="29"/>
    </location>
</feature>
<evidence type="ECO:0000256" key="5">
    <source>
        <dbReference type="ARBA" id="ARBA00022840"/>
    </source>
</evidence>
<dbReference type="Gene3D" id="3.40.50.10810">
    <property type="entry name" value="Tandem AAA-ATPase domain"/>
    <property type="match status" value="1"/>
</dbReference>
<dbReference type="FunFam" id="3.40.50.10810:FF:000005">
    <property type="entry name" value="Photoperiod-independent early flowering 1"/>
    <property type="match status" value="1"/>
</dbReference>
<feature type="compositionally biased region" description="Low complexity" evidence="9">
    <location>
        <begin position="178"/>
        <end position="202"/>
    </location>
</feature>
<dbReference type="AlphaFoldDB" id="A0A5A8C8D6"/>
<keyword evidence="4" id="KW-0347">Helicase</keyword>
<evidence type="ECO:0000256" key="2">
    <source>
        <dbReference type="ARBA" id="ARBA00022741"/>
    </source>
</evidence>
<feature type="region of interest" description="Disordered" evidence="9">
    <location>
        <begin position="1"/>
        <end position="124"/>
    </location>
</feature>
<dbReference type="PANTHER" id="PTHR45685:SF1">
    <property type="entry name" value="HELICASE SRCAP"/>
    <property type="match status" value="1"/>
</dbReference>
<comment type="caution">
    <text evidence="11">The sequence shown here is derived from an EMBL/GenBank/DDBJ whole genome shotgun (WGS) entry which is preliminary data.</text>
</comment>
<dbReference type="EMBL" id="VLTN01000057">
    <property type="protein sequence ID" value="KAA0148121.1"/>
    <property type="molecule type" value="Genomic_DNA"/>
</dbReference>
<dbReference type="GO" id="GO:0042393">
    <property type="term" value="F:histone binding"/>
    <property type="evidence" value="ECO:0007669"/>
    <property type="project" value="TreeGrafter"/>
</dbReference>
<evidence type="ECO:0000256" key="6">
    <source>
        <dbReference type="ARBA" id="ARBA00022853"/>
    </source>
</evidence>
<feature type="compositionally biased region" description="Basic and acidic residues" evidence="9">
    <location>
        <begin position="43"/>
        <end position="56"/>
    </location>
</feature>
<sequence length="483" mass="51371">MLAEPGGDSEEVTAGDVVGDVVGSVANNDVGKDVGKDVGAAARRTDPGESPTRDASSDDDDDAAAAAGDKDDDDDDDDGDFDGAMTGPPSDDEDTLLEAEQADADEVGSSSAGQSAELAALAEEETMPVEALLARYGGYMPSAGAVSSSGRDSKPPQAASTRATDGALPDATGAATGPKPASKPASSSSSSSSASSSSSSSSLRPNPEVTASSASASAALGSAAEPSTSQASTSLTTSTKPPLATLPRPVGLYKVRIPFLLRRGHLLRAYQRQGLDWLVSLHDRRLNGILADEMGLGKTLQTVSLLAHLAAERCIWGPHLIVVPTSTLLNWEQELKRWAPALKVVTYYGSPRERRLKRQGWSGPNSMHVCVTSYSVVLQDAAIFRRRRWYCLVLDEAHFIKNFRSKRWQTLIQMPARRRLLLTGTPLQNSLMELWALLHFLMPHLFRSQSQFKEWRVVEPTPAVSREGLPAQFACLVSASVTG</sequence>
<dbReference type="SMART" id="SM00487">
    <property type="entry name" value="DEXDc"/>
    <property type="match status" value="1"/>
</dbReference>
<name>A0A5A8C8D6_CAFRO</name>
<feature type="region of interest" description="Disordered" evidence="9">
    <location>
        <begin position="140"/>
        <end position="243"/>
    </location>
</feature>
<evidence type="ECO:0000313" key="12">
    <source>
        <dbReference type="Proteomes" id="UP000323011"/>
    </source>
</evidence>
<keyword evidence="2" id="KW-0547">Nucleotide-binding</keyword>
<evidence type="ECO:0000256" key="7">
    <source>
        <dbReference type="ARBA" id="ARBA00023125"/>
    </source>
</evidence>
<feature type="compositionally biased region" description="Acidic residues" evidence="9">
    <location>
        <begin position="70"/>
        <end position="81"/>
    </location>
</feature>
<dbReference type="InterPro" id="IPR038718">
    <property type="entry name" value="SNF2-like_sf"/>
</dbReference>
<evidence type="ECO:0000256" key="9">
    <source>
        <dbReference type="SAM" id="MobiDB-lite"/>
    </source>
</evidence>
<dbReference type="PROSITE" id="PS51192">
    <property type="entry name" value="HELICASE_ATP_BIND_1"/>
    <property type="match status" value="1"/>
</dbReference>
<dbReference type="Pfam" id="PF00176">
    <property type="entry name" value="SNF2-rel_dom"/>
    <property type="match status" value="1"/>
</dbReference>
<evidence type="ECO:0000259" key="10">
    <source>
        <dbReference type="PROSITE" id="PS51192"/>
    </source>
</evidence>
<dbReference type="PANTHER" id="PTHR45685">
    <property type="entry name" value="HELICASE SRCAP-RELATED"/>
    <property type="match status" value="1"/>
</dbReference>
<keyword evidence="6" id="KW-0156">Chromatin regulator</keyword>
<dbReference type="GO" id="GO:0000812">
    <property type="term" value="C:Swr1 complex"/>
    <property type="evidence" value="ECO:0007669"/>
    <property type="project" value="TreeGrafter"/>
</dbReference>
<organism evidence="11 12">
    <name type="scientific">Cafeteria roenbergensis</name>
    <name type="common">Marine flagellate</name>
    <dbReference type="NCBI Taxonomy" id="33653"/>
    <lineage>
        <taxon>Eukaryota</taxon>
        <taxon>Sar</taxon>
        <taxon>Stramenopiles</taxon>
        <taxon>Bigyra</taxon>
        <taxon>Opalozoa</taxon>
        <taxon>Bicosoecida</taxon>
        <taxon>Cafeteriaceae</taxon>
        <taxon>Cafeteria</taxon>
    </lineage>
</organism>
<dbReference type="InterPro" id="IPR027417">
    <property type="entry name" value="P-loop_NTPase"/>
</dbReference>
<proteinExistence type="predicted"/>
<dbReference type="SUPFAM" id="SSF52540">
    <property type="entry name" value="P-loop containing nucleoside triphosphate hydrolases"/>
    <property type="match status" value="1"/>
</dbReference>
<feature type="domain" description="Helicase ATP-binding" evidence="10">
    <location>
        <begin position="279"/>
        <end position="444"/>
    </location>
</feature>
<feature type="compositionally biased region" description="Low complexity" evidence="9">
    <location>
        <begin position="108"/>
        <end position="121"/>
    </location>
</feature>
<evidence type="ECO:0000256" key="4">
    <source>
        <dbReference type="ARBA" id="ARBA00022806"/>
    </source>
</evidence>
<dbReference type="InterPro" id="IPR014001">
    <property type="entry name" value="Helicase_ATP-bd"/>
</dbReference>
<gene>
    <name evidence="11" type="ORF">FNF29_06916</name>
</gene>
<dbReference type="GO" id="GO:0003677">
    <property type="term" value="F:DNA binding"/>
    <property type="evidence" value="ECO:0007669"/>
    <property type="project" value="UniProtKB-KW"/>
</dbReference>
<dbReference type="Proteomes" id="UP000323011">
    <property type="component" value="Unassembled WGS sequence"/>
</dbReference>
<keyword evidence="12" id="KW-1185">Reference proteome</keyword>
<dbReference type="GO" id="GO:0004386">
    <property type="term" value="F:helicase activity"/>
    <property type="evidence" value="ECO:0007669"/>
    <property type="project" value="UniProtKB-KW"/>
</dbReference>